<comment type="caution">
    <text evidence="1">The sequence shown here is derived from an EMBL/GenBank/DDBJ whole genome shotgun (WGS) entry which is preliminary data.</text>
</comment>
<reference evidence="1" key="1">
    <citation type="journal article" date="2015" name="Nature">
        <title>Complex archaea that bridge the gap between prokaryotes and eukaryotes.</title>
        <authorList>
            <person name="Spang A."/>
            <person name="Saw J.H."/>
            <person name="Jorgensen S.L."/>
            <person name="Zaremba-Niedzwiedzka K."/>
            <person name="Martijn J."/>
            <person name="Lind A.E."/>
            <person name="van Eijk R."/>
            <person name="Schleper C."/>
            <person name="Guy L."/>
            <person name="Ettema T.J."/>
        </authorList>
    </citation>
    <scope>NUCLEOTIDE SEQUENCE</scope>
</reference>
<proteinExistence type="predicted"/>
<dbReference type="EMBL" id="LAZR01005137">
    <property type="protein sequence ID" value="KKN02552.1"/>
    <property type="molecule type" value="Genomic_DNA"/>
</dbReference>
<protein>
    <submittedName>
        <fullName evidence="1">Uncharacterized protein</fullName>
    </submittedName>
</protein>
<dbReference type="AlphaFoldDB" id="A0A0F9MT40"/>
<gene>
    <name evidence="1" type="ORF">LCGC14_1116610</name>
</gene>
<evidence type="ECO:0000313" key="1">
    <source>
        <dbReference type="EMBL" id="KKN02552.1"/>
    </source>
</evidence>
<organism evidence="1">
    <name type="scientific">marine sediment metagenome</name>
    <dbReference type="NCBI Taxonomy" id="412755"/>
    <lineage>
        <taxon>unclassified sequences</taxon>
        <taxon>metagenomes</taxon>
        <taxon>ecological metagenomes</taxon>
    </lineage>
</organism>
<accession>A0A0F9MT40</accession>
<sequence length="121" mass="13336">MEEIKTPYDEAAQNAALRGDHNEANDFRNMALGYRAALARVVSVEEIEAALMATHRGMAPRGVPPTINALAKAVHALRLGMTRERLVETLEAAEKAWQKKNQTNMWHAPYEVLADAILGGE</sequence>
<name>A0A0F9MT40_9ZZZZ</name>